<comment type="function">
    <text evidence="10">CRISPR (clustered regularly interspaced short palindromic repeat), is an adaptive immune system that provides protection against mobile genetic elements (viruses, transposable elements and conjugative plasmids). CRISPR clusters contain spacers, sequences complementary to antecedent mobile elements, and target invading nucleic acids. CRISPR clusters are transcribed and processed into CRISPR RNA (crRNA). Acts as a dsDNA endonuclease. Involved in the integration of spacer DNA into the CRISPR cassette.</text>
</comment>
<dbReference type="Gene3D" id="3.100.10.20">
    <property type="entry name" value="CRISPR-associated endonuclease Cas1, N-terminal domain"/>
    <property type="match status" value="1"/>
</dbReference>
<dbReference type="GO" id="GO:0046872">
    <property type="term" value="F:metal ion binding"/>
    <property type="evidence" value="ECO:0007669"/>
    <property type="project" value="UniProtKB-UniRule"/>
</dbReference>
<reference evidence="12 13" key="1">
    <citation type="submission" date="2019-12" db="EMBL/GenBank/DDBJ databases">
        <authorList>
            <consortium name="PulseNet: The National Subtyping Network for Foodborne Disease Surveillance"/>
            <person name="Tarr C.L."/>
            <person name="Trees E."/>
            <person name="Katz L.S."/>
            <person name="Carleton-Romer H.A."/>
            <person name="Stroika S."/>
            <person name="Kucerova Z."/>
            <person name="Roache K.F."/>
            <person name="Sabol A.L."/>
            <person name="Besser J."/>
            <person name="Gerner-Smidt P."/>
        </authorList>
    </citation>
    <scope>NUCLEOTIDE SEQUENCE [LARGE SCALE GENOMIC DNA]</scope>
    <source>
        <strain evidence="12 13">PNUSAC002792</strain>
    </source>
</reference>
<dbReference type="GO" id="GO:0051607">
    <property type="term" value="P:defense response to virus"/>
    <property type="evidence" value="ECO:0007669"/>
    <property type="project" value="UniProtKB-UniRule"/>
</dbReference>
<dbReference type="InterPro" id="IPR050646">
    <property type="entry name" value="Cas1"/>
</dbReference>
<dbReference type="PANTHER" id="PTHR34353">
    <property type="entry name" value="CRISPR-ASSOCIATED ENDONUCLEASE CAS1 1"/>
    <property type="match status" value="1"/>
</dbReference>
<keyword evidence="2 10" id="KW-0479">Metal-binding</keyword>
<sequence>MGFRTLEISHAAEIHIKEGQLEITTDDGIAVVPIEDLNQIMVHGANIRLSTMDLSILSQNKVALMTLDDRYLPTAIVLPFEGHARQSKLMHAQINTTHEKYMELWIDIIKQKISNQFRALSIMGLDGAERIAEHVATVDEENVDYCESLAAKEYFAYYHEGFNRRSEDPINSRLNYGYAVVRSAIARKLVATGFHPTFGIHHDNQLNAFNLADDLIEPYRAIVDLVAHNNIASNIQLTKSERRELAHVLHNACIVDGVKVNVMSAIDIMVESLKRIILDASTEKLKVPMILPIESMEGITE</sequence>
<dbReference type="HAMAP" id="MF_01470">
    <property type="entry name" value="Cas1"/>
    <property type="match status" value="1"/>
</dbReference>
<evidence type="ECO:0000256" key="5">
    <source>
        <dbReference type="ARBA" id="ARBA00022842"/>
    </source>
</evidence>
<keyword evidence="1 10" id="KW-0540">Nuclease</keyword>
<feature type="binding site" evidence="10">
    <location>
        <position position="147"/>
    </location>
    <ligand>
        <name>Mn(2+)</name>
        <dbReference type="ChEBI" id="CHEBI:29035"/>
    </ligand>
</feature>
<dbReference type="GO" id="GO:0004520">
    <property type="term" value="F:DNA endonuclease activity"/>
    <property type="evidence" value="ECO:0007669"/>
    <property type="project" value="InterPro"/>
</dbReference>
<evidence type="ECO:0000313" key="13">
    <source>
        <dbReference type="Proteomes" id="UP000328122"/>
    </source>
</evidence>
<dbReference type="PANTHER" id="PTHR34353:SF2">
    <property type="entry name" value="CRISPR-ASSOCIATED ENDONUCLEASE CAS1 1"/>
    <property type="match status" value="1"/>
</dbReference>
<dbReference type="NCBIfam" id="TIGR00287">
    <property type="entry name" value="cas1"/>
    <property type="match status" value="1"/>
</dbReference>
<feature type="binding site" evidence="10">
    <location>
        <position position="217"/>
    </location>
    <ligand>
        <name>Mn(2+)</name>
        <dbReference type="ChEBI" id="CHEBI:29035"/>
    </ligand>
</feature>
<evidence type="ECO:0000256" key="7">
    <source>
        <dbReference type="ARBA" id="ARBA00023125"/>
    </source>
</evidence>
<evidence type="ECO:0000256" key="8">
    <source>
        <dbReference type="ARBA" id="ARBA00023211"/>
    </source>
</evidence>
<dbReference type="InterPro" id="IPR042206">
    <property type="entry name" value="CRISPR-assoc_Cas1_C"/>
</dbReference>
<keyword evidence="6 10" id="KW-0051">Antiviral defense</keyword>
<dbReference type="GO" id="GO:0003677">
    <property type="term" value="F:DNA binding"/>
    <property type="evidence" value="ECO:0007669"/>
    <property type="project" value="UniProtKB-KW"/>
</dbReference>
<evidence type="ECO:0000256" key="6">
    <source>
        <dbReference type="ARBA" id="ARBA00023118"/>
    </source>
</evidence>
<keyword evidence="3 10" id="KW-0255">Endonuclease</keyword>
<evidence type="ECO:0000313" key="12">
    <source>
        <dbReference type="EMBL" id="EGI5162864.1"/>
    </source>
</evidence>
<dbReference type="InterPro" id="IPR019855">
    <property type="entry name" value="CRISPR-assoc_Cas1_NMENI"/>
</dbReference>
<comment type="caution">
    <text evidence="12">The sequence shown here is derived from an EMBL/GenBank/DDBJ whole genome shotgun (WGS) entry which is preliminary data.</text>
</comment>
<dbReference type="Gene3D" id="1.20.120.920">
    <property type="entry name" value="CRISPR-associated endonuclease Cas1, C-terminal domain"/>
    <property type="match status" value="1"/>
</dbReference>
<organism evidence="12 13">
    <name type="scientific">Campylobacter coli</name>
    <dbReference type="NCBI Taxonomy" id="195"/>
    <lineage>
        <taxon>Bacteria</taxon>
        <taxon>Pseudomonadati</taxon>
        <taxon>Campylobacterota</taxon>
        <taxon>Epsilonproteobacteria</taxon>
        <taxon>Campylobacterales</taxon>
        <taxon>Campylobacteraceae</taxon>
        <taxon>Campylobacter</taxon>
    </lineage>
</organism>
<evidence type="ECO:0000256" key="4">
    <source>
        <dbReference type="ARBA" id="ARBA00022801"/>
    </source>
</evidence>
<evidence type="ECO:0000256" key="2">
    <source>
        <dbReference type="ARBA" id="ARBA00022723"/>
    </source>
</evidence>
<dbReference type="GO" id="GO:0016787">
    <property type="term" value="F:hydrolase activity"/>
    <property type="evidence" value="ECO:0007669"/>
    <property type="project" value="UniProtKB-KW"/>
</dbReference>
<comment type="similarity">
    <text evidence="10">Belongs to the CRISPR-associated endonuclease Cas1 family.</text>
</comment>
<proteinExistence type="inferred from homology"/>
<dbReference type="Proteomes" id="UP000328122">
    <property type="component" value="Unassembled WGS sequence"/>
</dbReference>
<dbReference type="EMBL" id="AACDUM020000038">
    <property type="protein sequence ID" value="EGI5162864.1"/>
    <property type="molecule type" value="Genomic_DNA"/>
</dbReference>
<comment type="cofactor">
    <cofactor evidence="10">
        <name>Mg(2+)</name>
        <dbReference type="ChEBI" id="CHEBI:18420"/>
    </cofactor>
    <cofactor evidence="10">
        <name>Mn(2+)</name>
        <dbReference type="ChEBI" id="CHEBI:29035"/>
    </cofactor>
</comment>
<protein>
    <recommendedName>
        <fullName evidence="10">CRISPR-associated endonuclease Cas1</fullName>
        <ecNumber evidence="10">3.1.-.-</ecNumber>
    </recommendedName>
</protein>
<dbReference type="AlphaFoldDB" id="A0A8S8E4C0"/>
<dbReference type="EMBL" id="AACDUM020000015">
    <property type="protein sequence ID" value="EGI5162718.1"/>
    <property type="molecule type" value="Genomic_DNA"/>
</dbReference>
<keyword evidence="4 10" id="KW-0378">Hydrolase</keyword>
<comment type="subunit">
    <text evidence="9 10">Homodimer, forms a heterotetramer with a Cas2 homodimer.</text>
</comment>
<evidence type="ECO:0000256" key="1">
    <source>
        <dbReference type="ARBA" id="ARBA00022722"/>
    </source>
</evidence>
<keyword evidence="5 10" id="KW-0460">Magnesium</keyword>
<evidence type="ECO:0000256" key="10">
    <source>
        <dbReference type="HAMAP-Rule" id="MF_01470"/>
    </source>
</evidence>
<dbReference type="NCBIfam" id="TIGR03639">
    <property type="entry name" value="cas1_NMENI"/>
    <property type="match status" value="1"/>
</dbReference>
<dbReference type="Pfam" id="PF01867">
    <property type="entry name" value="Cas_Cas1"/>
    <property type="match status" value="1"/>
</dbReference>
<dbReference type="InterPro" id="IPR002729">
    <property type="entry name" value="CRISPR-assoc_Cas1"/>
</dbReference>
<evidence type="ECO:0000313" key="11">
    <source>
        <dbReference type="EMBL" id="EGI5162718.1"/>
    </source>
</evidence>
<keyword evidence="7 10" id="KW-0238">DNA-binding</keyword>
<evidence type="ECO:0000256" key="9">
    <source>
        <dbReference type="ARBA" id="ARBA00038592"/>
    </source>
</evidence>
<feature type="binding site" evidence="10">
    <location>
        <position position="202"/>
    </location>
    <ligand>
        <name>Mn(2+)</name>
        <dbReference type="ChEBI" id="CHEBI:29035"/>
    </ligand>
</feature>
<gene>
    <name evidence="10 12" type="primary">cas1</name>
    <name evidence="11" type="ORF">CO830_09270</name>
    <name evidence="12" type="ORF">CO830_10055</name>
</gene>
<keyword evidence="8 10" id="KW-0464">Manganese</keyword>
<accession>A0A8S8E4C0</accession>
<dbReference type="EC" id="3.1.-.-" evidence="10"/>
<name>A0A8S8E4C0_CAMCO</name>
<evidence type="ECO:0000256" key="3">
    <source>
        <dbReference type="ARBA" id="ARBA00022759"/>
    </source>
</evidence>
<dbReference type="GO" id="GO:0043571">
    <property type="term" value="P:maintenance of CRISPR repeat elements"/>
    <property type="evidence" value="ECO:0007669"/>
    <property type="project" value="UniProtKB-UniRule"/>
</dbReference>
<dbReference type="InterPro" id="IPR042211">
    <property type="entry name" value="CRISPR-assoc_Cas1_N"/>
</dbReference>